<dbReference type="InterPro" id="IPR051402">
    <property type="entry name" value="KPR-Related"/>
</dbReference>
<proteinExistence type="predicted"/>
<dbReference type="PANTHER" id="PTHR21708:SF30">
    <property type="entry name" value="2-DEHYDROPANTOATE 2-REDUCTASE-RELATED"/>
    <property type="match status" value="1"/>
</dbReference>
<dbReference type="Pfam" id="PF08546">
    <property type="entry name" value="ApbA_C"/>
    <property type="match status" value="1"/>
</dbReference>
<dbReference type="InterPro" id="IPR013752">
    <property type="entry name" value="KPA_reductase"/>
</dbReference>
<dbReference type="FunFam" id="1.10.1040.10:FF:000017">
    <property type="entry name" value="2-dehydropantoate 2-reductase"/>
    <property type="match status" value="1"/>
</dbReference>
<dbReference type="EMBL" id="ABSV01000336">
    <property type="protein sequence ID" value="EDZ73373.1"/>
    <property type="molecule type" value="Genomic_DNA"/>
</dbReference>
<evidence type="ECO:0000259" key="1">
    <source>
        <dbReference type="Pfam" id="PF02558"/>
    </source>
</evidence>
<dbReference type="InterPro" id="IPR013332">
    <property type="entry name" value="KPR_N"/>
</dbReference>
<dbReference type="Proteomes" id="UP000008988">
    <property type="component" value="Unassembled WGS sequence"/>
</dbReference>
<dbReference type="Pfam" id="PF02558">
    <property type="entry name" value="ApbA"/>
    <property type="match status" value="1"/>
</dbReference>
<sequence length="359" mass="40133">MSKMSRILVIGAGGVGVITALSLWLKKESDVSLIVRSDYDRVLKHGYTIESCDYGRLEGWRPHHIYSSVEDAASAADNQGYNYIVVTTKNIIDGPVNSRVSNIIRPVLEKNKELHGSQLTTHILLVQNGIDIEKEIWAEFPREQYRYTVLSGIQLIGSTKIGSGHISQVGQDHLSCGAFDPQDAAAIQAANDFVRMYSNEGQNFVEFDPRVRYSRWKKLLYNAAINTSTALVGLDVPRCLEFGVNKKSTEIEVFHPAMREIIAIAASEGIIIEEEFITMFTEITRKKVFKPSMCVDCEKGQLMELEVILGNPIRIAKRNGVATPTLSILYNLLVLVQAKLKERKGLLKFDEKTATLVDE</sequence>
<evidence type="ECO:0000313" key="3">
    <source>
        <dbReference type="EMBL" id="EDZ73373.1"/>
    </source>
</evidence>
<dbReference type="PANTHER" id="PTHR21708">
    <property type="entry name" value="PROBABLE 2-DEHYDROPANTOATE 2-REDUCTASE"/>
    <property type="match status" value="1"/>
</dbReference>
<gene>
    <name evidence="3" type="ORF">AWRI1631_40930</name>
</gene>
<dbReference type="SUPFAM" id="SSF48179">
    <property type="entry name" value="6-phosphogluconate dehydrogenase C-terminal domain-like"/>
    <property type="match status" value="1"/>
</dbReference>
<dbReference type="InterPro" id="IPR013328">
    <property type="entry name" value="6PGD_dom2"/>
</dbReference>
<feature type="domain" description="Ketopantoate reductase C-terminal" evidence="2">
    <location>
        <begin position="211"/>
        <end position="334"/>
    </location>
</feature>
<dbReference type="InterPro" id="IPR008927">
    <property type="entry name" value="6-PGluconate_DH-like_C_sf"/>
</dbReference>
<protein>
    <submittedName>
        <fullName evidence="3">YDL144Cp-like protein</fullName>
    </submittedName>
</protein>
<dbReference type="InterPro" id="IPR036291">
    <property type="entry name" value="NAD(P)-bd_dom_sf"/>
</dbReference>
<dbReference type="SUPFAM" id="SSF51735">
    <property type="entry name" value="NAD(P)-binding Rossmann-fold domains"/>
    <property type="match status" value="1"/>
</dbReference>
<dbReference type="Gene3D" id="1.10.1040.10">
    <property type="entry name" value="N-(1-d-carboxylethyl)-l-norvaline Dehydrogenase, domain 2"/>
    <property type="match status" value="1"/>
</dbReference>
<organism evidence="3 4">
    <name type="scientific">Saccharomyces cerevisiae (strain AWRI1631)</name>
    <name type="common">Baker's yeast</name>
    <dbReference type="NCBI Taxonomy" id="545124"/>
    <lineage>
        <taxon>Eukaryota</taxon>
        <taxon>Fungi</taxon>
        <taxon>Dikarya</taxon>
        <taxon>Ascomycota</taxon>
        <taxon>Saccharomycotina</taxon>
        <taxon>Saccharomycetes</taxon>
        <taxon>Saccharomycetales</taxon>
        <taxon>Saccharomycetaceae</taxon>
        <taxon>Saccharomyces</taxon>
    </lineage>
</organism>
<dbReference type="Gene3D" id="3.40.50.720">
    <property type="entry name" value="NAD(P)-binding Rossmann-like Domain"/>
    <property type="match status" value="1"/>
</dbReference>
<evidence type="ECO:0000259" key="2">
    <source>
        <dbReference type="Pfam" id="PF08546"/>
    </source>
</evidence>
<comment type="caution">
    <text evidence="3">The sequence shown here is derived from an EMBL/GenBank/DDBJ whole genome shotgun (WGS) entry which is preliminary data.</text>
</comment>
<dbReference type="GO" id="GO:0005737">
    <property type="term" value="C:cytoplasm"/>
    <property type="evidence" value="ECO:0007669"/>
    <property type="project" value="TreeGrafter"/>
</dbReference>
<accession>B5VFC4</accession>
<reference evidence="3 4" key="1">
    <citation type="journal article" date="2008" name="FEMS Yeast Res.">
        <title>Comparative genome analysis of a Saccharomyces cerevisiae wine strain.</title>
        <authorList>
            <person name="Borneman A.R."/>
            <person name="Forgan A.H."/>
            <person name="Pretorius I.S."/>
            <person name="Chambers P.J."/>
        </authorList>
    </citation>
    <scope>NUCLEOTIDE SEQUENCE [LARGE SCALE GENOMIC DNA]</scope>
    <source>
        <strain evidence="3 4">AWRI1631</strain>
    </source>
</reference>
<evidence type="ECO:0000313" key="4">
    <source>
        <dbReference type="Proteomes" id="UP000008988"/>
    </source>
</evidence>
<dbReference type="AlphaFoldDB" id="B5VFC4"/>
<dbReference type="OrthoDB" id="3609at2759"/>
<name>B5VFC4_YEAS6</name>
<feature type="domain" description="Ketopantoate reductase N-terminal" evidence="1">
    <location>
        <begin position="7"/>
        <end position="180"/>
    </location>
</feature>